<name>A0A0E9PUB7_ANGAN</name>
<dbReference type="AlphaFoldDB" id="A0A0E9PUB7"/>
<protein>
    <submittedName>
        <fullName evidence="1">Uncharacterized protein</fullName>
    </submittedName>
</protein>
<organism evidence="1">
    <name type="scientific">Anguilla anguilla</name>
    <name type="common">European freshwater eel</name>
    <name type="synonym">Muraena anguilla</name>
    <dbReference type="NCBI Taxonomy" id="7936"/>
    <lineage>
        <taxon>Eukaryota</taxon>
        <taxon>Metazoa</taxon>
        <taxon>Chordata</taxon>
        <taxon>Craniata</taxon>
        <taxon>Vertebrata</taxon>
        <taxon>Euteleostomi</taxon>
        <taxon>Actinopterygii</taxon>
        <taxon>Neopterygii</taxon>
        <taxon>Teleostei</taxon>
        <taxon>Anguilliformes</taxon>
        <taxon>Anguillidae</taxon>
        <taxon>Anguilla</taxon>
    </lineage>
</organism>
<proteinExistence type="predicted"/>
<accession>A0A0E9PUB7</accession>
<dbReference type="EMBL" id="GBXM01100483">
    <property type="protein sequence ID" value="JAH08094.1"/>
    <property type="molecule type" value="Transcribed_RNA"/>
</dbReference>
<reference evidence="1" key="2">
    <citation type="journal article" date="2015" name="Fish Shellfish Immunol.">
        <title>Early steps in the European eel (Anguilla anguilla)-Vibrio vulnificus interaction in the gills: Role of the RtxA13 toxin.</title>
        <authorList>
            <person name="Callol A."/>
            <person name="Pajuelo D."/>
            <person name="Ebbesson L."/>
            <person name="Teles M."/>
            <person name="MacKenzie S."/>
            <person name="Amaro C."/>
        </authorList>
    </citation>
    <scope>NUCLEOTIDE SEQUENCE</scope>
</reference>
<reference evidence="1" key="1">
    <citation type="submission" date="2014-11" db="EMBL/GenBank/DDBJ databases">
        <authorList>
            <person name="Amaro Gonzalez C."/>
        </authorList>
    </citation>
    <scope>NUCLEOTIDE SEQUENCE</scope>
</reference>
<evidence type="ECO:0000313" key="1">
    <source>
        <dbReference type="EMBL" id="JAH08094.1"/>
    </source>
</evidence>
<sequence>MKIFTDVVHRKIKLKHSGNGEHRII</sequence>